<dbReference type="Proteomes" id="UP001732700">
    <property type="component" value="Chromosome 2C"/>
</dbReference>
<evidence type="ECO:0000313" key="2">
    <source>
        <dbReference type="Proteomes" id="UP001732700"/>
    </source>
</evidence>
<proteinExistence type="predicted"/>
<reference evidence="1" key="1">
    <citation type="submission" date="2021-05" db="EMBL/GenBank/DDBJ databases">
        <authorList>
            <person name="Scholz U."/>
            <person name="Mascher M."/>
            <person name="Fiebig A."/>
        </authorList>
    </citation>
    <scope>NUCLEOTIDE SEQUENCE [LARGE SCALE GENOMIC DNA]</scope>
</reference>
<evidence type="ECO:0000313" key="1">
    <source>
        <dbReference type="EnsemblPlants" id="AVESA.00010b.r2.2CG0299540.1.CDS"/>
    </source>
</evidence>
<reference evidence="1" key="2">
    <citation type="submission" date="2025-09" db="UniProtKB">
        <authorList>
            <consortium name="EnsemblPlants"/>
        </authorList>
    </citation>
    <scope>IDENTIFICATION</scope>
</reference>
<sequence>MPPVPPSQPCFIIFQSPIKKNDRSEVCEASFSTTGPGPIVPICSLSLQDFRDRSSNAWRKLCRFVPSSPEKQSSTTGVGGSTSSTIVAALCHQSVVCPAGRCRLRRGCASRASSPNIRPGKKKKMERYLIKRPSNINPTSTTTNIESSTPTNINPSDSTTTESSTPNEPRAAPRYNSAVPELIDLDKLPRDPSKRKRMADYHPNQRDQIRRKYLTWGPHQPRGFKFPYKLIGKKNKSKRRFNPDWFDQYANWIEYSEKTDEAYCLCCYLFRNNVKDNHHGHDAFVVEGWNTWKNSERLVTHVAFTNGLSKALQRKYKDIVNAISDVESTKRELEKLRTNEGWNSLMEKVSRFCEKHDISILDMKSDYVNPKKPRQKTGINNEHQYRVDCFFAVLDMLGKEFHDIFNEVNSELLRCMSALSPSDIFGQFDKEKLVKLAKFYPDDFNHKEMMGETWMVDGEAMVTMMAMISSNSSSRQGARTEFLVLFHGI</sequence>
<keyword evidence="2" id="KW-1185">Reference proteome</keyword>
<name>A0ACD5UQE5_AVESA</name>
<accession>A0ACD5UQE5</accession>
<protein>
    <submittedName>
        <fullName evidence="1">Uncharacterized protein</fullName>
    </submittedName>
</protein>
<organism evidence="1 2">
    <name type="scientific">Avena sativa</name>
    <name type="common">Oat</name>
    <dbReference type="NCBI Taxonomy" id="4498"/>
    <lineage>
        <taxon>Eukaryota</taxon>
        <taxon>Viridiplantae</taxon>
        <taxon>Streptophyta</taxon>
        <taxon>Embryophyta</taxon>
        <taxon>Tracheophyta</taxon>
        <taxon>Spermatophyta</taxon>
        <taxon>Magnoliopsida</taxon>
        <taxon>Liliopsida</taxon>
        <taxon>Poales</taxon>
        <taxon>Poaceae</taxon>
        <taxon>BOP clade</taxon>
        <taxon>Pooideae</taxon>
        <taxon>Poodae</taxon>
        <taxon>Poeae</taxon>
        <taxon>Poeae Chloroplast Group 1 (Aveneae type)</taxon>
        <taxon>Aveninae</taxon>
        <taxon>Avena</taxon>
    </lineage>
</organism>
<dbReference type="EnsemblPlants" id="AVESA.00010b.r2.2CG0299540.1">
    <property type="protein sequence ID" value="AVESA.00010b.r2.2CG0299540.1.CDS"/>
    <property type="gene ID" value="AVESA.00010b.r2.2CG0299540"/>
</dbReference>